<dbReference type="AlphaFoldDB" id="A0A9X2KSG7"/>
<dbReference type="InterPro" id="IPR018764">
    <property type="entry name" value="RskA_C"/>
</dbReference>
<comment type="caution">
    <text evidence="3">The sequence shown here is derived from an EMBL/GenBank/DDBJ whole genome shotgun (WGS) entry which is preliminary data.</text>
</comment>
<accession>A0A9X2KSG7</accession>
<dbReference type="GO" id="GO:0016989">
    <property type="term" value="F:sigma factor antagonist activity"/>
    <property type="evidence" value="ECO:0007669"/>
    <property type="project" value="TreeGrafter"/>
</dbReference>
<keyword evidence="1" id="KW-1133">Transmembrane helix</keyword>
<dbReference type="GO" id="GO:0005886">
    <property type="term" value="C:plasma membrane"/>
    <property type="evidence" value="ECO:0007669"/>
    <property type="project" value="InterPro"/>
</dbReference>
<dbReference type="PANTHER" id="PTHR37461">
    <property type="entry name" value="ANTI-SIGMA-K FACTOR RSKA"/>
    <property type="match status" value="1"/>
</dbReference>
<dbReference type="InterPro" id="IPR051474">
    <property type="entry name" value="Anti-sigma-K/W_factor"/>
</dbReference>
<dbReference type="GO" id="GO:0006417">
    <property type="term" value="P:regulation of translation"/>
    <property type="evidence" value="ECO:0007669"/>
    <property type="project" value="TreeGrafter"/>
</dbReference>
<protein>
    <submittedName>
        <fullName evidence="3">Anti-sigma factor</fullName>
    </submittedName>
</protein>
<dbReference type="Pfam" id="PF10099">
    <property type="entry name" value="RskA_C"/>
    <property type="match status" value="1"/>
</dbReference>
<evidence type="ECO:0000259" key="2">
    <source>
        <dbReference type="Pfam" id="PF10099"/>
    </source>
</evidence>
<dbReference type="RefSeq" id="WP_253966382.1">
    <property type="nucleotide sequence ID" value="NZ_JAMFTH010000001.1"/>
</dbReference>
<dbReference type="PANTHER" id="PTHR37461:SF1">
    <property type="entry name" value="ANTI-SIGMA-K FACTOR RSKA"/>
    <property type="match status" value="1"/>
</dbReference>
<organism evidence="3 4">
    <name type="scientific">Gilvimarinus xylanilyticus</name>
    <dbReference type="NCBI Taxonomy" id="2944139"/>
    <lineage>
        <taxon>Bacteria</taxon>
        <taxon>Pseudomonadati</taxon>
        <taxon>Pseudomonadota</taxon>
        <taxon>Gammaproteobacteria</taxon>
        <taxon>Cellvibrionales</taxon>
        <taxon>Cellvibrionaceae</taxon>
        <taxon>Gilvimarinus</taxon>
    </lineage>
</organism>
<sequence length="232" mass="25254">MNYLTEERKNSLSSEYVLGTLHGRARLRYQSLLVAHRPMRQALWRWEKHLNALGAALPEQTPDPSVWERIQQRLGFVAEPNNVTSLDAKRAAANRWRWLAAAASIAAIALAVVLMRQPPVTPPAPSQVAVVQGSAAEALWLIELTESNIQIQATSQFAPLPDKDYELWLVAADGRAPVSLGLLPESGRASLARDPLFDRVDVAALAVSLEPPGGSPTGSPTEVLYTAQLVTL</sequence>
<evidence type="ECO:0000313" key="4">
    <source>
        <dbReference type="Proteomes" id="UP001139319"/>
    </source>
</evidence>
<feature type="domain" description="Anti-sigma K factor RskA C-terminal" evidence="2">
    <location>
        <begin position="99"/>
        <end position="221"/>
    </location>
</feature>
<keyword evidence="4" id="KW-1185">Reference proteome</keyword>
<gene>
    <name evidence="3" type="ORF">M6D89_02130</name>
</gene>
<proteinExistence type="predicted"/>
<feature type="transmembrane region" description="Helical" evidence="1">
    <location>
        <begin position="96"/>
        <end position="115"/>
    </location>
</feature>
<name>A0A9X2KSG7_9GAMM</name>
<dbReference type="Proteomes" id="UP001139319">
    <property type="component" value="Unassembled WGS sequence"/>
</dbReference>
<reference evidence="3" key="2">
    <citation type="submission" date="2023-01" db="EMBL/GenBank/DDBJ databases">
        <title>Gilvimarinus xylanilyticus HB14 isolated from Caulerpa lentillifera aquaculture base in Hainan, China.</title>
        <authorList>
            <person name="Zhang Y.-J."/>
        </authorList>
    </citation>
    <scope>NUCLEOTIDE SEQUENCE</scope>
    <source>
        <strain evidence="3">HB14</strain>
    </source>
</reference>
<evidence type="ECO:0000313" key="3">
    <source>
        <dbReference type="EMBL" id="MCP8898092.1"/>
    </source>
</evidence>
<dbReference type="EMBL" id="JAMFTH010000001">
    <property type="protein sequence ID" value="MCP8898092.1"/>
    <property type="molecule type" value="Genomic_DNA"/>
</dbReference>
<keyword evidence="1" id="KW-0812">Transmembrane</keyword>
<keyword evidence="1" id="KW-0472">Membrane</keyword>
<evidence type="ECO:0000256" key="1">
    <source>
        <dbReference type="SAM" id="Phobius"/>
    </source>
</evidence>
<reference evidence="3" key="1">
    <citation type="submission" date="2022-05" db="EMBL/GenBank/DDBJ databases">
        <authorList>
            <person name="Sun H.-N."/>
        </authorList>
    </citation>
    <scope>NUCLEOTIDE SEQUENCE</scope>
    <source>
        <strain evidence="3">HB14</strain>
    </source>
</reference>